<organism evidence="2 3">
    <name type="scientific">Mycobacterium attenuatum</name>
    <dbReference type="NCBI Taxonomy" id="2341086"/>
    <lineage>
        <taxon>Bacteria</taxon>
        <taxon>Bacillati</taxon>
        <taxon>Actinomycetota</taxon>
        <taxon>Actinomycetes</taxon>
        <taxon>Mycobacteriales</taxon>
        <taxon>Mycobacteriaceae</taxon>
        <taxon>Mycobacterium</taxon>
    </lineage>
</organism>
<dbReference type="Proteomes" id="UP000273307">
    <property type="component" value="Unassembled WGS sequence"/>
</dbReference>
<dbReference type="InterPro" id="IPR051344">
    <property type="entry name" value="Vgb"/>
</dbReference>
<protein>
    <submittedName>
        <fullName evidence="2">Virginiamycin B lyase</fullName>
        <ecNumber evidence="2">4.2.99.-</ecNumber>
    </submittedName>
</protein>
<dbReference type="Pfam" id="PF08450">
    <property type="entry name" value="SGL"/>
    <property type="match status" value="1"/>
</dbReference>
<proteinExistence type="predicted"/>
<dbReference type="EMBL" id="UPHP01000002">
    <property type="protein sequence ID" value="VBA31950.1"/>
    <property type="molecule type" value="Genomic_DNA"/>
</dbReference>
<keyword evidence="3" id="KW-1185">Reference proteome</keyword>
<dbReference type="InterPro" id="IPR011042">
    <property type="entry name" value="6-blade_b-propeller_TolB-like"/>
</dbReference>
<dbReference type="SUPFAM" id="SSF63829">
    <property type="entry name" value="Calcium-dependent phosphotriesterase"/>
    <property type="match status" value="1"/>
</dbReference>
<gene>
    <name evidence="2" type="primary">vgb</name>
    <name evidence="2" type="ORF">LAUMK136_00158</name>
</gene>
<dbReference type="GO" id="GO:0016829">
    <property type="term" value="F:lyase activity"/>
    <property type="evidence" value="ECO:0007669"/>
    <property type="project" value="UniProtKB-KW"/>
</dbReference>
<keyword evidence="2" id="KW-0456">Lyase</keyword>
<sequence>MHPQKNMILASSMVRQPRPELRSSYCLDQVAIAMVRAVTAGTGPRHLEASGRYLTERPPSVADGWNFTRLTMPSRLFGANGLRTGQDGRIYIAQVTGSQISALDVATGNLDTISPKGGQIVAPDDIAFGPDGNLYATEVMDGRVSVRDQAGGTRVLRDDVPSANGITFHQGRLLVGECREAGRLLELDLNGGAPRVLLENVPLPNAMDVGPDGLLYFPVMGANEIWRIDPDGGVPECVAGDLGVPDAVKFDPDGRLVSTQVHSGQVLAIDPRTGDRTVLATLTPGLDNLTFVGERLFVSNFTGAITEILRDGTARPVLEGGLNWPLDLTVGTDGNLYIADGSYFYGFSGDSTLRTAGMLFTPGYPGFLRGVTAVGPGEFVVTTSTGDVARYRPEAGESDLLAGGFDQLYGVVVASSGAVVVAELGTGRVLSIDGGRVDVLASGLSEPIGVAITADGTFLVSEAGAGRVRGIGDSGTLLVGLQRPQGIVALGRHVFVVDSGAKELVRFDLGSGDRHTIASDLPVGAPPGITPKPLRGMPPFSGPQGPFAGIAAGPDGTLYVSADADGSILALRPSARES</sequence>
<dbReference type="AlphaFoldDB" id="A0A498PMA2"/>
<evidence type="ECO:0000313" key="2">
    <source>
        <dbReference type="EMBL" id="VBA31950.1"/>
    </source>
</evidence>
<dbReference type="PANTHER" id="PTHR40274:SF4">
    <property type="entry name" value="BLL1406 PROTEIN"/>
    <property type="match status" value="1"/>
</dbReference>
<reference evidence="2 3" key="1">
    <citation type="submission" date="2018-09" db="EMBL/GenBank/DDBJ databases">
        <authorList>
            <person name="Tagini F."/>
        </authorList>
    </citation>
    <scope>NUCLEOTIDE SEQUENCE [LARGE SCALE GENOMIC DNA]</scope>
    <source>
        <strain evidence="2 3">MK136</strain>
    </source>
</reference>
<dbReference type="InterPro" id="IPR013658">
    <property type="entry name" value="SGL"/>
</dbReference>
<name>A0A498PMA2_9MYCO</name>
<evidence type="ECO:0000313" key="3">
    <source>
        <dbReference type="Proteomes" id="UP000273307"/>
    </source>
</evidence>
<dbReference type="Gene3D" id="2.120.10.30">
    <property type="entry name" value="TolB, C-terminal domain"/>
    <property type="match status" value="2"/>
</dbReference>
<dbReference type="SUPFAM" id="SSF101898">
    <property type="entry name" value="NHL repeat"/>
    <property type="match status" value="1"/>
</dbReference>
<evidence type="ECO:0000259" key="1">
    <source>
        <dbReference type="Pfam" id="PF08450"/>
    </source>
</evidence>
<dbReference type="EC" id="4.2.99.-" evidence="2"/>
<accession>A0A498PMA2</accession>
<dbReference type="PANTHER" id="PTHR40274">
    <property type="entry name" value="VIRGINIAMYCIN B LYASE"/>
    <property type="match status" value="1"/>
</dbReference>
<feature type="domain" description="SMP-30/Gluconolactonase/LRE-like region" evidence="1">
    <location>
        <begin position="77"/>
        <end position="294"/>
    </location>
</feature>